<feature type="region of interest" description="Disordered" evidence="7">
    <location>
        <begin position="1"/>
        <end position="22"/>
    </location>
</feature>
<dbReference type="GO" id="GO:0005096">
    <property type="term" value="F:GTPase activator activity"/>
    <property type="evidence" value="ECO:0007669"/>
    <property type="project" value="TreeGrafter"/>
</dbReference>
<keyword evidence="11" id="KW-1185">Reference proteome</keyword>
<feature type="compositionally biased region" description="Basic and acidic residues" evidence="7">
    <location>
        <begin position="1292"/>
        <end position="1301"/>
    </location>
</feature>
<keyword evidence="3 5" id="KW-0863">Zinc-finger</keyword>
<organism evidence="10 11">
    <name type="scientific">Chironomus riparius</name>
    <dbReference type="NCBI Taxonomy" id="315576"/>
    <lineage>
        <taxon>Eukaryota</taxon>
        <taxon>Metazoa</taxon>
        <taxon>Ecdysozoa</taxon>
        <taxon>Arthropoda</taxon>
        <taxon>Hexapoda</taxon>
        <taxon>Insecta</taxon>
        <taxon>Pterygota</taxon>
        <taxon>Neoptera</taxon>
        <taxon>Endopterygota</taxon>
        <taxon>Diptera</taxon>
        <taxon>Nematocera</taxon>
        <taxon>Chironomoidea</taxon>
        <taxon>Chironomidae</taxon>
        <taxon>Chironominae</taxon>
        <taxon>Chironomus</taxon>
    </lineage>
</organism>
<dbReference type="SUPFAM" id="SSF48452">
    <property type="entry name" value="TPR-like"/>
    <property type="match status" value="1"/>
</dbReference>
<feature type="repeat" description="TPR" evidence="6">
    <location>
        <begin position="27"/>
        <end position="60"/>
    </location>
</feature>
<dbReference type="Pfam" id="PF00641">
    <property type="entry name" value="Zn_ribbon_RanBP"/>
    <property type="match status" value="1"/>
</dbReference>
<evidence type="ECO:0000256" key="7">
    <source>
        <dbReference type="SAM" id="MobiDB-lite"/>
    </source>
</evidence>
<keyword evidence="1" id="KW-0597">Phosphoprotein</keyword>
<evidence type="ECO:0000259" key="9">
    <source>
        <dbReference type="PROSITE" id="PS50199"/>
    </source>
</evidence>
<protein>
    <recommendedName>
        <fullName evidence="12">E3 SUMO-protein ligase RanBP2</fullName>
    </recommendedName>
</protein>
<dbReference type="SUPFAM" id="SSF50729">
    <property type="entry name" value="PH domain-like"/>
    <property type="match status" value="4"/>
</dbReference>
<evidence type="ECO:0000256" key="4">
    <source>
        <dbReference type="ARBA" id="ARBA00022833"/>
    </source>
</evidence>
<reference evidence="10" key="1">
    <citation type="submission" date="2022-01" db="EMBL/GenBank/DDBJ databases">
        <authorList>
            <person name="King R."/>
        </authorList>
    </citation>
    <scope>NUCLEOTIDE SEQUENCE</scope>
</reference>
<feature type="compositionally biased region" description="Basic and acidic residues" evidence="7">
    <location>
        <begin position="1"/>
        <end position="14"/>
    </location>
</feature>
<dbReference type="InterPro" id="IPR045255">
    <property type="entry name" value="RanBP1-like"/>
</dbReference>
<proteinExistence type="predicted"/>
<dbReference type="InterPro" id="IPR001876">
    <property type="entry name" value="Znf_RanBP2"/>
</dbReference>
<dbReference type="Gene3D" id="1.25.40.10">
    <property type="entry name" value="Tetratricopeptide repeat domain"/>
    <property type="match status" value="1"/>
</dbReference>
<dbReference type="SMART" id="SM00028">
    <property type="entry name" value="TPR"/>
    <property type="match status" value="2"/>
</dbReference>
<dbReference type="Proteomes" id="UP001153620">
    <property type="component" value="Chromosome 2"/>
</dbReference>
<dbReference type="FunFam" id="1.25.40.10:FF:000582">
    <property type="entry name" value="E3 SUMO-protein ligase RanBP2"/>
    <property type="match status" value="1"/>
</dbReference>
<dbReference type="Gene3D" id="2.30.29.30">
    <property type="entry name" value="Pleckstrin-homology domain (PH domain)/Phosphotyrosine-binding domain (PTB)"/>
    <property type="match status" value="4"/>
</dbReference>
<feature type="domain" description="RanBP2-type" evidence="9">
    <location>
        <begin position="1529"/>
        <end position="1558"/>
    </location>
</feature>
<dbReference type="Gene3D" id="4.10.1060.10">
    <property type="entry name" value="Zinc finger, RanBP2-type"/>
    <property type="match status" value="1"/>
</dbReference>
<feature type="region of interest" description="Disordered" evidence="7">
    <location>
        <begin position="1291"/>
        <end position="1310"/>
    </location>
</feature>
<evidence type="ECO:0000256" key="2">
    <source>
        <dbReference type="ARBA" id="ARBA00022723"/>
    </source>
</evidence>
<dbReference type="GO" id="GO:0005643">
    <property type="term" value="C:nuclear pore"/>
    <property type="evidence" value="ECO:0007669"/>
    <property type="project" value="TreeGrafter"/>
</dbReference>
<evidence type="ECO:0000256" key="3">
    <source>
        <dbReference type="ARBA" id="ARBA00022771"/>
    </source>
</evidence>
<dbReference type="GO" id="GO:0008270">
    <property type="term" value="F:zinc ion binding"/>
    <property type="evidence" value="ECO:0007669"/>
    <property type="project" value="UniProtKB-KW"/>
</dbReference>
<feature type="domain" description="RanBD1" evidence="8">
    <location>
        <begin position="2192"/>
        <end position="2327"/>
    </location>
</feature>
<feature type="domain" description="RanBD1" evidence="8">
    <location>
        <begin position="1121"/>
        <end position="1254"/>
    </location>
</feature>
<dbReference type="EMBL" id="OU895878">
    <property type="protein sequence ID" value="CAG9803980.1"/>
    <property type="molecule type" value="Genomic_DNA"/>
</dbReference>
<dbReference type="InterPro" id="IPR000156">
    <property type="entry name" value="Ran_bind_dom"/>
</dbReference>
<dbReference type="PANTHER" id="PTHR23138">
    <property type="entry name" value="RAN BINDING PROTEIN"/>
    <property type="match status" value="1"/>
</dbReference>
<reference evidence="10" key="2">
    <citation type="submission" date="2022-10" db="EMBL/GenBank/DDBJ databases">
        <authorList>
            <consortium name="ENA_rothamsted_submissions"/>
            <consortium name="culmorum"/>
            <person name="King R."/>
        </authorList>
    </citation>
    <scope>NUCLEOTIDE SEQUENCE</scope>
</reference>
<dbReference type="PROSITE" id="PS50196">
    <property type="entry name" value="RANBD1"/>
    <property type="match status" value="4"/>
</dbReference>
<dbReference type="InterPro" id="IPR011993">
    <property type="entry name" value="PH-like_dom_sf"/>
</dbReference>
<dbReference type="SMART" id="SM00160">
    <property type="entry name" value="RanBD"/>
    <property type="match status" value="4"/>
</dbReference>
<evidence type="ECO:0000259" key="8">
    <source>
        <dbReference type="PROSITE" id="PS50196"/>
    </source>
</evidence>
<dbReference type="SMART" id="SM00547">
    <property type="entry name" value="ZnF_RBZ"/>
    <property type="match status" value="1"/>
</dbReference>
<name>A0A9N9WSW1_9DIPT</name>
<feature type="domain" description="RanBD1" evidence="8">
    <location>
        <begin position="1724"/>
        <end position="1850"/>
    </location>
</feature>
<gene>
    <name evidence="10" type="ORF">CHIRRI_LOCUS6875</name>
</gene>
<dbReference type="SUPFAM" id="SSF90209">
    <property type="entry name" value="Ran binding protein zinc finger-like"/>
    <property type="match status" value="1"/>
</dbReference>
<dbReference type="PROSITE" id="PS50199">
    <property type="entry name" value="ZF_RANBP2_2"/>
    <property type="match status" value="1"/>
</dbReference>
<dbReference type="GO" id="GO:0005737">
    <property type="term" value="C:cytoplasm"/>
    <property type="evidence" value="ECO:0007669"/>
    <property type="project" value="TreeGrafter"/>
</dbReference>
<keyword evidence="6" id="KW-0802">TPR repeat</keyword>
<dbReference type="PROSITE" id="PS01358">
    <property type="entry name" value="ZF_RANBP2_1"/>
    <property type="match status" value="1"/>
</dbReference>
<evidence type="ECO:0000313" key="11">
    <source>
        <dbReference type="Proteomes" id="UP001153620"/>
    </source>
</evidence>
<dbReference type="PANTHER" id="PTHR23138:SF87">
    <property type="entry name" value="E3 SUMO-PROTEIN LIGASE RANBP2"/>
    <property type="match status" value="1"/>
</dbReference>
<accession>A0A9N9WSW1</accession>
<dbReference type="PROSITE" id="PS50005">
    <property type="entry name" value="TPR"/>
    <property type="match status" value="2"/>
</dbReference>
<evidence type="ECO:0000256" key="6">
    <source>
        <dbReference type="PROSITE-ProRule" id="PRU00339"/>
    </source>
</evidence>
<dbReference type="OrthoDB" id="2357150at2759"/>
<dbReference type="InterPro" id="IPR019734">
    <property type="entry name" value="TPR_rpt"/>
</dbReference>
<sequence>MIKFNSKRDVDRHVSQMSQKLNENERSSRGFAIAKSYAKVNEYELAKDWLQRYLEIKPDDAAAYKFMGEIYEKLQKPEQAITNFQHSYSLNSKQNDIIKSVCRLFLLNDGWSTSPAKAKYWCELAETENIRDDNVFTLRLKMSNKDNKLDNRPAEDMILREITARPHDVGLRIRLVRFLLEEKRFKDALKYCFDLEMKCIETFILSIEWYNTMSDVLSYSEDDTWNHWCLLLITFEKQIFLNLKKDTNLQATKQTNINEVTNLLFEFDQVISKASDKLLQVGPVKEFGEEIISHFCGQLALHIASLLFQKQKVTNNDQWRETTKKCLPFLLFAFQSSTVNTDAAWLKNMNETIRNLFTHLKKEGAFRCTQSARTILSCKTNQSDDIVQISNQKFWYTVDDIFNQVRETCADLNWRKNIFRLLFANTDHQMKISSSYYVQSLYFHEPNYEMISFSDVENYENIAQHLYPSCLNHQVYLGLGRVDLHTFKAHTFNGLNLSASNLINCNPETINRIDIDSFLYCSIIQAKRKLEAEKKSYEAFNNRLNERPLILPASNMVEGLCTEEQKYWWLCAYKMYKNINFENLAQLKATLQYGIEAVRGIDSPKIDLIILLKLGDILLLRSSCCKPEEKRHLEIRVEYVYKFAMKMMKNPDYTTRLFKFITNNYDIDQEVEQLTGSAIGYLSGVYFRRDEYKEFIDELTGIQNVWAHFYRSEAYRKLDELGKSPRKAKKFYIEKARESLKETLLLLDKKENIYKDNPLRMRVEIDLKKLQYDLSSFNNNEELDVHNTSQNGYADDEIFHNASSSSFRGRRDLSTYATMTNHNNEKFAEIESLIRILNDLIISVKDDILSVRNDITSLKDDVLNIRGNITDLNVNKDANTSKALNDIYKSLEDLPWNITYMMNMIPNQSGAVLSSATRFPGANQFNQMYNTAYPIYPMQYPITSATRAPFGQNPTQLNYAGDAISFNTPIIQPPPQSQQSHLSSAGPKSMLLEALNTSTVLNTWNNTYNSTLPTTPSNIQSLSNDFINYSNVSTTTKESLPINVVITNSDPLPTQNTIIAQPTLSVTIPPQHIKHSQNDVPIQQTITTKSNMKNNYENISPSKQNDSEYYNEPADYDPRPDFKPIIPLPDEVEIKTGEENEEILFEERAKLFRFVDKEWKERGLGNIKILKNKSSNKCRIVMRREQIHKLCANHAITSEMELKTTQNETNLIWGANDYTEEEMKLEKFLVRFKYAEQAKKFRDIFECAKKLANSEDSLKTEASNEKAIAERDVLNQTQKISFAFGGLTGNLKKTENKPKEDTEADANKTVQTSPFANFSFGGSTNKSFTELFSNLNPAKQELLSTSVQTSDMTKSFQNDDDDEHFEPTAHFEPVIPLPELIENKTGEEDENVLFCNRAKLLRFDSSTKEWKERGIGDMKVLVKKDDPTKGRLLMRREQVLKLCCNMSITKEMKFTKMNSNALSFAGQDFSDGEMKAEKLAIKFKTPELIKSFQNAISNLQENTSSVEADFVIAPKNEQTKGFGDKFKPKVGSWTCEACYISNKPESLYCVACESPKDNTVQKKETKSLIISSSDMKSSKFRFGMPNKSGFSFGMPVVQTTLATIKSNTADITSNNFTETSIANINSSPPNDNSGFKFDASKPFSFGNLSSANNTKLAQKVQFNVNTSVQEIGKNDSGFNFIFKKKSPTKLKSPGKSRNDSINSEGCDEIVDDNEYHEEEENQTYFTPVIPLPDKIEIKTGEENEKILYSHRAKLFRFTDKEWKERGLGDLKILQHNETGKIRMVMRREQVHKICLNFFLTTDIEFKRKDNQSWTFGANDFSEGEYELRSFAIRFKSKDICDEFKKAIDSALIITHSKLNVNSEIIKKLMLPENFFSFENSENCSGCLGCKSDEYIYSTEIRSGMHDTDEFSLPLFSPSILTRNKSKGVSQDKKVSFKLAEIKENVKASQFFDKTVDLDDEKSPMNNEKQKTEATANIFNKSNNLTQDIINTYGDDKNTISTATSSTSVFSSSLNTGTTTIGLGNTTNEKTCIFGSKTNFGNIANSSSIFSSGNKENNEKSSFANTPIFGANIFGAHNAHKGGATNIFGTFSSTFSFADAARELEDKSKNISSNEPEFLKNVNNIEGFAELAASSSTEDTLFNVQKSNGTGQFFGLTVKDDFFSKNLSKQNTSTDETSHNDDENVQDDNYDPHYDPIISLPEEVKVCTGEEDEEKLFGERAKLFRYDINTKEWKERGVGEMKILHHPVNKTFRMILRREQIFKLVLNQLITFDLHISSMENSPKAFCWVGMNYAESIDGEVEQLAIRFKNEELANNFKKVIEECQRNI</sequence>
<dbReference type="InterPro" id="IPR011990">
    <property type="entry name" value="TPR-like_helical_dom_sf"/>
</dbReference>
<keyword evidence="4" id="KW-0862">Zinc</keyword>
<evidence type="ECO:0000256" key="1">
    <source>
        <dbReference type="ARBA" id="ARBA00022553"/>
    </source>
</evidence>
<evidence type="ECO:0008006" key="12">
    <source>
        <dbReference type="Google" id="ProtNLM"/>
    </source>
</evidence>
<evidence type="ECO:0000256" key="5">
    <source>
        <dbReference type="PROSITE-ProRule" id="PRU00322"/>
    </source>
</evidence>
<dbReference type="FunFam" id="2.30.29.30:FF:000018">
    <property type="entry name" value="E3 SUMO-protein ligase RanBP2"/>
    <property type="match status" value="4"/>
</dbReference>
<feature type="repeat" description="TPR" evidence="6">
    <location>
        <begin position="61"/>
        <end position="94"/>
    </location>
</feature>
<feature type="domain" description="RanBD1" evidence="8">
    <location>
        <begin position="1370"/>
        <end position="1505"/>
    </location>
</feature>
<dbReference type="InterPro" id="IPR036443">
    <property type="entry name" value="Znf_RanBP2_sf"/>
</dbReference>
<evidence type="ECO:0000313" key="10">
    <source>
        <dbReference type="EMBL" id="CAG9803980.1"/>
    </source>
</evidence>
<dbReference type="FunFam" id="4.10.1060.10:FF:000003">
    <property type="entry name" value="E3 SUMO-protein ligase RanBP2"/>
    <property type="match status" value="1"/>
</dbReference>
<dbReference type="Pfam" id="PF00638">
    <property type="entry name" value="Ran_BP1"/>
    <property type="match status" value="4"/>
</dbReference>
<keyword evidence="2" id="KW-0479">Metal-binding</keyword>